<sequence length="52" mass="5403">MEYAIIGVIKELATTGIAGIKGITWGDGTTSVPPTGIIWNEGLRVERVSSGS</sequence>
<organism evidence="1 2">
    <name type="scientific">Racocetra fulgida</name>
    <dbReference type="NCBI Taxonomy" id="60492"/>
    <lineage>
        <taxon>Eukaryota</taxon>
        <taxon>Fungi</taxon>
        <taxon>Fungi incertae sedis</taxon>
        <taxon>Mucoromycota</taxon>
        <taxon>Glomeromycotina</taxon>
        <taxon>Glomeromycetes</taxon>
        <taxon>Diversisporales</taxon>
        <taxon>Gigasporaceae</taxon>
        <taxon>Racocetra</taxon>
    </lineage>
</organism>
<dbReference type="AlphaFoldDB" id="A0A9N9EG17"/>
<evidence type="ECO:0000313" key="2">
    <source>
        <dbReference type="Proteomes" id="UP000789396"/>
    </source>
</evidence>
<feature type="non-terminal residue" evidence="1">
    <location>
        <position position="52"/>
    </location>
</feature>
<name>A0A9N9EG17_9GLOM</name>
<evidence type="ECO:0000313" key="1">
    <source>
        <dbReference type="EMBL" id="CAG8673434.1"/>
    </source>
</evidence>
<proteinExistence type="predicted"/>
<comment type="caution">
    <text evidence="1">The sequence shown here is derived from an EMBL/GenBank/DDBJ whole genome shotgun (WGS) entry which is preliminary data.</text>
</comment>
<accession>A0A9N9EG17</accession>
<dbReference type="Proteomes" id="UP000789396">
    <property type="component" value="Unassembled WGS sequence"/>
</dbReference>
<gene>
    <name evidence="1" type="ORF">RFULGI_LOCUS9320</name>
</gene>
<dbReference type="EMBL" id="CAJVPZ010016438">
    <property type="protein sequence ID" value="CAG8673434.1"/>
    <property type="molecule type" value="Genomic_DNA"/>
</dbReference>
<protein>
    <submittedName>
        <fullName evidence="1">5427_t:CDS:1</fullName>
    </submittedName>
</protein>
<reference evidence="1" key="1">
    <citation type="submission" date="2021-06" db="EMBL/GenBank/DDBJ databases">
        <authorList>
            <person name="Kallberg Y."/>
            <person name="Tangrot J."/>
            <person name="Rosling A."/>
        </authorList>
    </citation>
    <scope>NUCLEOTIDE SEQUENCE</scope>
    <source>
        <strain evidence="1">IN212</strain>
    </source>
</reference>
<dbReference type="OrthoDB" id="2447033at2759"/>
<keyword evidence="2" id="KW-1185">Reference proteome</keyword>